<reference evidence="2" key="1">
    <citation type="submission" date="2017-09" db="EMBL/GenBank/DDBJ databases">
        <title>Depth-based differentiation of microbial function through sediment-hosted aquifers and enrichment of novel symbionts in the deep terrestrial subsurface.</title>
        <authorList>
            <person name="Probst A.J."/>
            <person name="Ladd B."/>
            <person name="Jarett J.K."/>
            <person name="Geller-Mcgrath D.E."/>
            <person name="Sieber C.M.K."/>
            <person name="Emerson J.B."/>
            <person name="Anantharaman K."/>
            <person name="Thomas B.C."/>
            <person name="Malmstrom R."/>
            <person name="Stieglmeier M."/>
            <person name="Klingl A."/>
            <person name="Woyke T."/>
            <person name="Ryan C.M."/>
            <person name="Banfield J.F."/>
        </authorList>
    </citation>
    <scope>NUCLEOTIDE SEQUENCE [LARGE SCALE GENOMIC DNA]</scope>
</reference>
<sequence>MPQINTQQIESHEIIVQNICNYACRILKYPNLKIKIMRRREAVKRGRGYIMGHTKIGGNIITLDIYTARLRKPKKISSILSVLAHEIAHHQKPPYRQWYLGRWIVRQHFPRFYKQVTKNLEKMKDNEMIGKYFK</sequence>
<evidence type="ECO:0000313" key="1">
    <source>
        <dbReference type="EMBL" id="PIR93027.1"/>
    </source>
</evidence>
<comment type="caution">
    <text evidence="1">The sequence shown here is derived from an EMBL/GenBank/DDBJ whole genome shotgun (WGS) entry which is preliminary data.</text>
</comment>
<accession>A0A2H0V1S2</accession>
<dbReference type="AlphaFoldDB" id="A0A2H0V1S2"/>
<evidence type="ECO:0008006" key="3">
    <source>
        <dbReference type="Google" id="ProtNLM"/>
    </source>
</evidence>
<proteinExistence type="predicted"/>
<dbReference type="Proteomes" id="UP000228626">
    <property type="component" value="Unassembled WGS sequence"/>
</dbReference>
<organism evidence="1 2">
    <name type="scientific">Candidatus Falkowbacteria bacterium CG10_big_fil_rev_8_21_14_0_10_43_10</name>
    <dbReference type="NCBI Taxonomy" id="1974567"/>
    <lineage>
        <taxon>Bacteria</taxon>
        <taxon>Candidatus Falkowiibacteriota</taxon>
    </lineage>
</organism>
<protein>
    <recommendedName>
        <fullName evidence="3">SprT-like domain-containing protein</fullName>
    </recommendedName>
</protein>
<name>A0A2H0V1S2_9BACT</name>
<evidence type="ECO:0000313" key="2">
    <source>
        <dbReference type="Proteomes" id="UP000228626"/>
    </source>
</evidence>
<gene>
    <name evidence="1" type="ORF">COT99_03100</name>
</gene>
<dbReference type="EMBL" id="PFAR01000037">
    <property type="protein sequence ID" value="PIR93027.1"/>
    <property type="molecule type" value="Genomic_DNA"/>
</dbReference>